<proteinExistence type="predicted"/>
<gene>
    <name evidence="2" type="ORF">R1flu_012538</name>
</gene>
<feature type="compositionally biased region" description="Basic residues" evidence="1">
    <location>
        <begin position="54"/>
        <end position="68"/>
    </location>
</feature>
<evidence type="ECO:0000313" key="2">
    <source>
        <dbReference type="EMBL" id="KAL2644951.1"/>
    </source>
</evidence>
<keyword evidence="3" id="KW-1185">Reference proteome</keyword>
<comment type="caution">
    <text evidence="2">The sequence shown here is derived from an EMBL/GenBank/DDBJ whole genome shotgun (WGS) entry which is preliminary data.</text>
</comment>
<reference evidence="2 3" key="1">
    <citation type="submission" date="2024-09" db="EMBL/GenBank/DDBJ databases">
        <title>Chromosome-scale assembly of Riccia fluitans.</title>
        <authorList>
            <person name="Paukszto L."/>
            <person name="Sawicki J."/>
            <person name="Karawczyk K."/>
            <person name="Piernik-Szablinska J."/>
            <person name="Szczecinska M."/>
            <person name="Mazdziarz M."/>
        </authorList>
    </citation>
    <scope>NUCLEOTIDE SEQUENCE [LARGE SCALE GENOMIC DNA]</scope>
    <source>
        <strain evidence="2">Rf_01</strain>
        <tissue evidence="2">Aerial parts of the thallus</tissue>
    </source>
</reference>
<name>A0ABD1ZB16_9MARC</name>
<sequence length="173" mass="20040">MFSPGAWAVLVLKNMNLKRSQESCFEEPQVGEDEGFYNRMLWPIPEDEEDSANKGRKPIQLTKKRSSHHGRDCNCNKKNGNKTEQQLMVKPRFSSPIKQMRRNARVADAEVDYKVMKSTDDKYPFQLSLMPPRKKADEDELSNQCEEISQIYLAMSQGKLTLENLRMLGLLRL</sequence>
<feature type="region of interest" description="Disordered" evidence="1">
    <location>
        <begin position="47"/>
        <end position="83"/>
    </location>
</feature>
<evidence type="ECO:0000313" key="3">
    <source>
        <dbReference type="Proteomes" id="UP001605036"/>
    </source>
</evidence>
<accession>A0ABD1ZB16</accession>
<evidence type="ECO:0000256" key="1">
    <source>
        <dbReference type="SAM" id="MobiDB-lite"/>
    </source>
</evidence>
<organism evidence="2 3">
    <name type="scientific">Riccia fluitans</name>
    <dbReference type="NCBI Taxonomy" id="41844"/>
    <lineage>
        <taxon>Eukaryota</taxon>
        <taxon>Viridiplantae</taxon>
        <taxon>Streptophyta</taxon>
        <taxon>Embryophyta</taxon>
        <taxon>Marchantiophyta</taxon>
        <taxon>Marchantiopsida</taxon>
        <taxon>Marchantiidae</taxon>
        <taxon>Marchantiales</taxon>
        <taxon>Ricciaceae</taxon>
        <taxon>Riccia</taxon>
    </lineage>
</organism>
<protein>
    <submittedName>
        <fullName evidence="2">Uncharacterized protein</fullName>
    </submittedName>
</protein>
<dbReference type="Proteomes" id="UP001605036">
    <property type="component" value="Unassembled WGS sequence"/>
</dbReference>
<dbReference type="AlphaFoldDB" id="A0ABD1ZB16"/>
<dbReference type="EMBL" id="JBHFFA010000002">
    <property type="protein sequence ID" value="KAL2644951.1"/>
    <property type="molecule type" value="Genomic_DNA"/>
</dbReference>